<name>A0A9X2INQ2_9BACI</name>
<dbReference type="InterPro" id="IPR004013">
    <property type="entry name" value="PHP_dom"/>
</dbReference>
<gene>
    <name evidence="2" type="ORF">M3202_07970</name>
</gene>
<evidence type="ECO:0000313" key="3">
    <source>
        <dbReference type="Proteomes" id="UP001139179"/>
    </source>
</evidence>
<reference evidence="2" key="1">
    <citation type="submission" date="2022-05" db="EMBL/GenBank/DDBJ databases">
        <title>Comparative Genomics of Spacecraft Associated Microbes.</title>
        <authorList>
            <person name="Tran M.T."/>
            <person name="Wright A."/>
            <person name="Seuylemezian A."/>
            <person name="Eisen J."/>
            <person name="Coil D."/>
        </authorList>
    </citation>
    <scope>NUCLEOTIDE SEQUENCE</scope>
    <source>
        <strain evidence="2">214.1.1</strain>
    </source>
</reference>
<dbReference type="EMBL" id="JAMBOL010000005">
    <property type="protein sequence ID" value="MCM3714021.1"/>
    <property type="molecule type" value="Genomic_DNA"/>
</dbReference>
<proteinExistence type="predicted"/>
<dbReference type="GO" id="GO:0035312">
    <property type="term" value="F:5'-3' DNA exonuclease activity"/>
    <property type="evidence" value="ECO:0007669"/>
    <property type="project" value="TreeGrafter"/>
</dbReference>
<dbReference type="InterPro" id="IPR016195">
    <property type="entry name" value="Pol/histidinol_Pase-like"/>
</dbReference>
<dbReference type="Gene3D" id="1.10.150.650">
    <property type="match status" value="1"/>
</dbReference>
<dbReference type="InterPro" id="IPR052018">
    <property type="entry name" value="PHP_domain"/>
</dbReference>
<keyword evidence="3" id="KW-1185">Reference proteome</keyword>
<dbReference type="InterPro" id="IPR003141">
    <property type="entry name" value="Pol/His_phosphatase_N"/>
</dbReference>
<evidence type="ECO:0000313" key="2">
    <source>
        <dbReference type="EMBL" id="MCM3714021.1"/>
    </source>
</evidence>
<dbReference type="Proteomes" id="UP001139179">
    <property type="component" value="Unassembled WGS sequence"/>
</dbReference>
<comment type="caution">
    <text evidence="2">The sequence shown here is derived from an EMBL/GenBank/DDBJ whole genome shotgun (WGS) entry which is preliminary data.</text>
</comment>
<dbReference type="GO" id="GO:0004534">
    <property type="term" value="F:5'-3' RNA exonuclease activity"/>
    <property type="evidence" value="ECO:0007669"/>
    <property type="project" value="TreeGrafter"/>
</dbReference>
<dbReference type="PANTHER" id="PTHR42924">
    <property type="entry name" value="EXONUCLEASE"/>
    <property type="match status" value="1"/>
</dbReference>
<dbReference type="SMART" id="SM00481">
    <property type="entry name" value="POLIIIAc"/>
    <property type="match status" value="1"/>
</dbReference>
<feature type="domain" description="Polymerase/histidinol phosphatase N-terminal" evidence="1">
    <location>
        <begin position="2"/>
        <end position="67"/>
    </location>
</feature>
<dbReference type="Gene3D" id="3.20.20.140">
    <property type="entry name" value="Metal-dependent hydrolases"/>
    <property type="match status" value="1"/>
</dbReference>
<protein>
    <submittedName>
        <fullName evidence="2">PHP domain-containing protein</fullName>
    </submittedName>
</protein>
<dbReference type="Pfam" id="PF02811">
    <property type="entry name" value="PHP"/>
    <property type="match status" value="1"/>
</dbReference>
<evidence type="ECO:0000259" key="1">
    <source>
        <dbReference type="SMART" id="SM00481"/>
    </source>
</evidence>
<dbReference type="CDD" id="cd07438">
    <property type="entry name" value="PHP_HisPPase_AMP"/>
    <property type="match status" value="1"/>
</dbReference>
<accession>A0A9X2INQ2</accession>
<dbReference type="SUPFAM" id="SSF89550">
    <property type="entry name" value="PHP domain-like"/>
    <property type="match status" value="1"/>
</dbReference>
<dbReference type="PANTHER" id="PTHR42924:SF3">
    <property type="entry name" value="POLYMERASE_HISTIDINOL PHOSPHATASE N-TERMINAL DOMAIN-CONTAINING PROTEIN"/>
    <property type="match status" value="1"/>
</dbReference>
<dbReference type="AlphaFoldDB" id="A0A9X2INQ2"/>
<dbReference type="RefSeq" id="WP_251222825.1">
    <property type="nucleotide sequence ID" value="NZ_JAMBOL010000005.1"/>
</dbReference>
<sequence length="276" mass="30753">MIDLHMHSTHSDGELSPAQLVEEAASLGVSVLSITDHDAVSAYFTAKETAEALGLRLISGIECNTDGEQGELHILGYAFDPAHQRMADYVSWRQGERMKWSKAIVQVLQKLGYRIDWENCRERAGNDVIVRTHIADELVARGYFNESGQAYQALLTKGAPAFIEREGLTAAEAIALIHEAGGKAFLAHPGIYRWEWSLAALVEQGLDGIEVYYSQHDEAATVYWNDMADHYRLFKSCGSDFHGYSSRSPFPPGSVACQKEELMTWLEKVKTKEGVR</sequence>
<organism evidence="2 3">
    <name type="scientific">Halalkalibacter oceani</name>
    <dbReference type="NCBI Taxonomy" id="1653776"/>
    <lineage>
        <taxon>Bacteria</taxon>
        <taxon>Bacillati</taxon>
        <taxon>Bacillota</taxon>
        <taxon>Bacilli</taxon>
        <taxon>Bacillales</taxon>
        <taxon>Bacillaceae</taxon>
        <taxon>Halalkalibacter</taxon>
    </lineage>
</organism>